<keyword evidence="2" id="KW-0812">Transmembrane</keyword>
<dbReference type="PRINTS" id="PR00813">
    <property type="entry name" value="BCTERIALGSPG"/>
</dbReference>
<reference evidence="3 4" key="1">
    <citation type="submission" date="2015-11" db="EMBL/GenBank/DDBJ databases">
        <title>Expanding the genomic diversity of Burkholderia species for the development of highly accurate diagnostics.</title>
        <authorList>
            <person name="Sahl J."/>
            <person name="Keim P."/>
            <person name="Wagner D."/>
        </authorList>
    </citation>
    <scope>NUCLEOTIDE SEQUENCE [LARGE SCALE GENOMIC DNA]</scope>
    <source>
        <strain evidence="3 4">MSMB1808WGS</strain>
    </source>
</reference>
<dbReference type="Pfam" id="PF07963">
    <property type="entry name" value="N_methyl"/>
    <property type="match status" value="1"/>
</dbReference>
<dbReference type="InterPro" id="IPR000983">
    <property type="entry name" value="Bac_GSPG_pilin"/>
</dbReference>
<evidence type="ECO:0000313" key="3">
    <source>
        <dbReference type="EMBL" id="KVP89347.1"/>
    </source>
</evidence>
<sequence length="130" mass="14387">MGFHTTSGRTKRARGFTLIELLVVMAIIATLMSLVAPGYFKQIERGKETVLRHNLQTTRTAIDDYRADHGVDPTSLQALVDAKYLRSMPRDPMTGRTDTWVETRGDQSGITDIHSSATGTAIDGTSYAKW</sequence>
<gene>
    <name evidence="3" type="ORF">WJ96_20340</name>
</gene>
<dbReference type="PANTHER" id="PTHR30093:SF47">
    <property type="entry name" value="TYPE IV PILUS NON-CORE MINOR PILIN PILE"/>
    <property type="match status" value="1"/>
</dbReference>
<dbReference type="RefSeq" id="WP_059807819.1">
    <property type="nucleotide sequence ID" value="NZ_LOYM01000124.1"/>
</dbReference>
<dbReference type="PROSITE" id="PS00409">
    <property type="entry name" value="PROKAR_NTER_METHYL"/>
    <property type="match status" value="1"/>
</dbReference>
<dbReference type="Proteomes" id="UP000056453">
    <property type="component" value="Unassembled WGS sequence"/>
</dbReference>
<organism evidence="3 4">
    <name type="scientific">Burkholderia ubonensis</name>
    <dbReference type="NCBI Taxonomy" id="101571"/>
    <lineage>
        <taxon>Bacteria</taxon>
        <taxon>Pseudomonadati</taxon>
        <taxon>Pseudomonadota</taxon>
        <taxon>Betaproteobacteria</taxon>
        <taxon>Burkholderiales</taxon>
        <taxon>Burkholderiaceae</taxon>
        <taxon>Burkholderia</taxon>
        <taxon>Burkholderia cepacia complex</taxon>
    </lineage>
</organism>
<evidence type="ECO:0000256" key="1">
    <source>
        <dbReference type="ARBA" id="ARBA00022481"/>
    </source>
</evidence>
<dbReference type="NCBIfam" id="TIGR02532">
    <property type="entry name" value="IV_pilin_GFxxxE"/>
    <property type="match status" value="1"/>
</dbReference>
<dbReference type="Gene3D" id="3.30.700.10">
    <property type="entry name" value="Glycoprotein, Type 4 Pilin"/>
    <property type="match status" value="1"/>
</dbReference>
<keyword evidence="2" id="KW-0472">Membrane</keyword>
<evidence type="ECO:0000256" key="2">
    <source>
        <dbReference type="SAM" id="Phobius"/>
    </source>
</evidence>
<name>A0AAW3MP81_9BURK</name>
<dbReference type="PANTHER" id="PTHR30093">
    <property type="entry name" value="GENERAL SECRETION PATHWAY PROTEIN G"/>
    <property type="match status" value="1"/>
</dbReference>
<feature type="transmembrane region" description="Helical" evidence="2">
    <location>
        <begin position="21"/>
        <end position="40"/>
    </location>
</feature>
<dbReference type="InterPro" id="IPR045584">
    <property type="entry name" value="Pilin-like"/>
</dbReference>
<keyword evidence="2" id="KW-1133">Transmembrane helix</keyword>
<keyword evidence="4" id="KW-1185">Reference proteome</keyword>
<keyword evidence="1" id="KW-0488">Methylation</keyword>
<comment type="caution">
    <text evidence="3">The sequence shown here is derived from an EMBL/GenBank/DDBJ whole genome shotgun (WGS) entry which is preliminary data.</text>
</comment>
<dbReference type="EMBL" id="LPBJ01000095">
    <property type="protein sequence ID" value="KVP89347.1"/>
    <property type="molecule type" value="Genomic_DNA"/>
</dbReference>
<protein>
    <submittedName>
        <fullName evidence="3">Type II secretion system protein G</fullName>
    </submittedName>
</protein>
<proteinExistence type="predicted"/>
<dbReference type="InterPro" id="IPR012902">
    <property type="entry name" value="N_methyl_site"/>
</dbReference>
<evidence type="ECO:0000313" key="4">
    <source>
        <dbReference type="Proteomes" id="UP000056453"/>
    </source>
</evidence>
<accession>A0AAW3MP81</accession>
<dbReference type="GO" id="GO:0015628">
    <property type="term" value="P:protein secretion by the type II secretion system"/>
    <property type="evidence" value="ECO:0007669"/>
    <property type="project" value="InterPro"/>
</dbReference>
<dbReference type="GO" id="GO:0015627">
    <property type="term" value="C:type II protein secretion system complex"/>
    <property type="evidence" value="ECO:0007669"/>
    <property type="project" value="InterPro"/>
</dbReference>
<dbReference type="SUPFAM" id="SSF54523">
    <property type="entry name" value="Pili subunits"/>
    <property type="match status" value="1"/>
</dbReference>
<dbReference type="AlphaFoldDB" id="A0AAW3MP81"/>